<dbReference type="GO" id="GO:0008765">
    <property type="term" value="F:UDP-N-acetylmuramoylalanyl-D-glutamate-2,6-diaminopimelate ligase activity"/>
    <property type="evidence" value="ECO:0007669"/>
    <property type="project" value="UniProtKB-UniRule"/>
</dbReference>
<evidence type="ECO:0000256" key="4">
    <source>
        <dbReference type="ARBA" id="ARBA00022960"/>
    </source>
</evidence>
<comment type="PTM">
    <text evidence="15">Carboxylation is probably crucial for Mg(2+) binding and, consequently, for the gamma-phosphate positioning of ATP.</text>
</comment>
<evidence type="ECO:0000256" key="9">
    <source>
        <dbReference type="ARBA" id="ARBA00056782"/>
    </source>
</evidence>
<comment type="caution">
    <text evidence="20">The sequence shown here is derived from an EMBL/GenBank/DDBJ whole genome shotgun (WGS) entry which is preliminary data.</text>
</comment>
<keyword evidence="15" id="KW-0460">Magnesium</keyword>
<dbReference type="InterPro" id="IPR013221">
    <property type="entry name" value="Mur_ligase_cen"/>
</dbReference>
<feature type="binding site" evidence="15">
    <location>
        <position position="186"/>
    </location>
    <ligand>
        <name>UDP-N-acetyl-alpha-D-muramoyl-L-alanyl-D-glutamate</name>
        <dbReference type="ChEBI" id="CHEBI:83900"/>
    </ligand>
</feature>
<dbReference type="HAMAP" id="MF_00208">
    <property type="entry name" value="MurE"/>
    <property type="match status" value="1"/>
</dbReference>
<dbReference type="OrthoDB" id="9800958at2"/>
<dbReference type="GO" id="GO:0051301">
    <property type="term" value="P:cell division"/>
    <property type="evidence" value="ECO:0007669"/>
    <property type="project" value="UniProtKB-KW"/>
</dbReference>
<feature type="binding site" evidence="15">
    <location>
        <begin position="151"/>
        <end position="152"/>
    </location>
    <ligand>
        <name>UDP-N-acetyl-alpha-D-muramoyl-L-alanyl-D-glutamate</name>
        <dbReference type="ChEBI" id="CHEBI:83900"/>
    </ligand>
</feature>
<dbReference type="NCBIfam" id="TIGR01085">
    <property type="entry name" value="murE"/>
    <property type="match status" value="1"/>
</dbReference>
<keyword evidence="7 15" id="KW-0961">Cell wall biogenesis/degradation</keyword>
<dbReference type="EC" id="6.3.2.13" evidence="10 15"/>
<evidence type="ECO:0000256" key="16">
    <source>
        <dbReference type="RuleBase" id="RU004135"/>
    </source>
</evidence>
<feature type="binding site" evidence="15">
    <location>
        <position position="150"/>
    </location>
    <ligand>
        <name>UDP-N-acetyl-alpha-D-muramoyl-L-alanyl-D-glutamate</name>
        <dbReference type="ChEBI" id="CHEBI:83900"/>
    </ligand>
</feature>
<feature type="domain" description="Mur ligase C-terminal" evidence="18">
    <location>
        <begin position="335"/>
        <end position="460"/>
    </location>
</feature>
<dbReference type="RefSeq" id="WP_026799679.1">
    <property type="nucleotide sequence ID" value="NZ_AULI01000005.1"/>
</dbReference>
<proteinExistence type="inferred from homology"/>
<keyword evidence="3 15" id="KW-0132">Cell division</keyword>
<feature type="domain" description="Mur ligase N-terminal catalytic" evidence="17">
    <location>
        <begin position="24"/>
        <end position="95"/>
    </location>
</feature>
<feature type="binding site" evidence="15">
    <location>
        <position position="178"/>
    </location>
    <ligand>
        <name>UDP-N-acetyl-alpha-D-muramoyl-L-alanyl-D-glutamate</name>
        <dbReference type="ChEBI" id="CHEBI:83900"/>
    </ligand>
</feature>
<keyword evidence="15 20" id="KW-0436">Ligase</keyword>
<keyword evidence="21" id="KW-1185">Reference proteome</keyword>
<evidence type="ECO:0000256" key="15">
    <source>
        <dbReference type="HAMAP-Rule" id="MF_00208"/>
    </source>
</evidence>
<gene>
    <name evidence="15" type="primary">murE</name>
    <name evidence="20" type="ORF">N781_12715</name>
</gene>
<dbReference type="GO" id="GO:0005524">
    <property type="term" value="F:ATP binding"/>
    <property type="evidence" value="ECO:0007669"/>
    <property type="project" value="UniProtKB-UniRule"/>
</dbReference>
<dbReference type="UniPathway" id="UPA00219"/>
<evidence type="ECO:0000256" key="3">
    <source>
        <dbReference type="ARBA" id="ARBA00022618"/>
    </source>
</evidence>
<evidence type="ECO:0000256" key="13">
    <source>
        <dbReference type="ARBA" id="ARBA00076158"/>
    </source>
</evidence>
<dbReference type="AlphaFoldDB" id="A0A0A5GQ13"/>
<evidence type="ECO:0000256" key="6">
    <source>
        <dbReference type="ARBA" id="ARBA00023306"/>
    </source>
</evidence>
<evidence type="ECO:0000256" key="11">
    <source>
        <dbReference type="ARBA" id="ARBA00072883"/>
    </source>
</evidence>
<evidence type="ECO:0000256" key="5">
    <source>
        <dbReference type="ARBA" id="ARBA00022984"/>
    </source>
</evidence>
<evidence type="ECO:0000259" key="18">
    <source>
        <dbReference type="Pfam" id="PF02875"/>
    </source>
</evidence>
<feature type="modified residue" description="N6-carboxylysine" evidence="15">
    <location>
        <position position="218"/>
    </location>
</feature>
<feature type="binding site" evidence="15">
    <location>
        <position position="384"/>
    </location>
    <ligand>
        <name>meso-2,6-diaminopimelate</name>
        <dbReference type="ChEBI" id="CHEBI:57791"/>
    </ligand>
</feature>
<dbReference type="GO" id="GO:0005737">
    <property type="term" value="C:cytoplasm"/>
    <property type="evidence" value="ECO:0007669"/>
    <property type="project" value="UniProtKB-SubCell"/>
</dbReference>
<evidence type="ECO:0000256" key="1">
    <source>
        <dbReference type="ARBA" id="ARBA00004752"/>
    </source>
</evidence>
<protein>
    <recommendedName>
        <fullName evidence="11 15">UDP-N-acetylmuramoyl-L-alanyl-D-glutamate--2,6-diaminopimelate ligase</fullName>
        <ecNumber evidence="10 15">6.3.2.13</ecNumber>
    </recommendedName>
    <alternativeName>
        <fullName evidence="12 15">Meso-A2pm-adding enzyme</fullName>
    </alternativeName>
    <alternativeName>
        <fullName evidence="13 15">Meso-diaminopimelate-adding enzyme</fullName>
    </alternativeName>
    <alternativeName>
        <fullName evidence="14 15">UDP-MurNAc-L-Ala-D-Glu:meso-diaminopimelate ligase</fullName>
    </alternativeName>
    <alternativeName>
        <fullName evidence="15">UDP-MurNAc-tripeptide synthetase</fullName>
    </alternativeName>
    <alternativeName>
        <fullName evidence="15">UDP-N-acetylmuramyl-tripeptide synthetase</fullName>
    </alternativeName>
</protein>
<dbReference type="InterPro" id="IPR000713">
    <property type="entry name" value="Mur_ligase_N"/>
</dbReference>
<dbReference type="NCBIfam" id="NF001124">
    <property type="entry name" value="PRK00139.1-2"/>
    <property type="match status" value="1"/>
</dbReference>
<keyword evidence="5 15" id="KW-0573">Peptidoglycan synthesis</keyword>
<dbReference type="EMBL" id="AVPE01000003">
    <property type="protein sequence ID" value="KGX93265.1"/>
    <property type="molecule type" value="Genomic_DNA"/>
</dbReference>
<comment type="pathway">
    <text evidence="1 15 16">Cell wall biogenesis; peptidoglycan biosynthesis.</text>
</comment>
<comment type="caution">
    <text evidence="15">Lacks conserved residue(s) required for the propagation of feature annotation.</text>
</comment>
<dbReference type="Pfam" id="PF01225">
    <property type="entry name" value="Mur_ligase"/>
    <property type="match status" value="1"/>
</dbReference>
<keyword evidence="6 15" id="KW-0131">Cell cycle</keyword>
<comment type="similarity">
    <text evidence="2 15">Belongs to the MurCDEF family. MurE subfamily.</text>
</comment>
<dbReference type="Proteomes" id="UP000030528">
    <property type="component" value="Unassembled WGS sequence"/>
</dbReference>
<dbReference type="Gene3D" id="3.40.1190.10">
    <property type="entry name" value="Mur-like, catalytic domain"/>
    <property type="match status" value="1"/>
</dbReference>
<dbReference type="InterPro" id="IPR036565">
    <property type="entry name" value="Mur-like_cat_sf"/>
</dbReference>
<dbReference type="InterPro" id="IPR005761">
    <property type="entry name" value="UDP-N-AcMur-Glu-dNH2Pim_ligase"/>
</dbReference>
<comment type="catalytic activity">
    <reaction evidence="8 15">
        <text>UDP-N-acetyl-alpha-D-muramoyl-L-alanyl-D-glutamate + meso-2,6-diaminopimelate + ATP = UDP-N-acetyl-alpha-D-muramoyl-L-alanyl-gamma-D-glutamyl-meso-2,6-diaminopimelate + ADP + phosphate + H(+)</text>
        <dbReference type="Rhea" id="RHEA:23676"/>
        <dbReference type="ChEBI" id="CHEBI:15378"/>
        <dbReference type="ChEBI" id="CHEBI:30616"/>
        <dbReference type="ChEBI" id="CHEBI:43474"/>
        <dbReference type="ChEBI" id="CHEBI:57791"/>
        <dbReference type="ChEBI" id="CHEBI:83900"/>
        <dbReference type="ChEBI" id="CHEBI:83905"/>
        <dbReference type="ChEBI" id="CHEBI:456216"/>
        <dbReference type="EC" id="6.3.2.13"/>
    </reaction>
</comment>
<dbReference type="eggNOG" id="COG0769">
    <property type="taxonomic scope" value="Bacteria"/>
</dbReference>
<comment type="cofactor">
    <cofactor evidence="15">
        <name>Mg(2+)</name>
        <dbReference type="ChEBI" id="CHEBI:18420"/>
    </cofactor>
</comment>
<dbReference type="InterPro" id="IPR036615">
    <property type="entry name" value="Mur_ligase_C_dom_sf"/>
</dbReference>
<dbReference type="Pfam" id="PF08245">
    <property type="entry name" value="Mur_ligase_M"/>
    <property type="match status" value="1"/>
</dbReference>
<feature type="binding site" evidence="15">
    <location>
        <begin position="408"/>
        <end position="411"/>
    </location>
    <ligand>
        <name>meso-2,6-diaminopimelate</name>
        <dbReference type="ChEBI" id="CHEBI:57791"/>
    </ligand>
</feature>
<dbReference type="GO" id="GO:0071555">
    <property type="term" value="P:cell wall organization"/>
    <property type="evidence" value="ECO:0007669"/>
    <property type="project" value="UniProtKB-KW"/>
</dbReference>
<dbReference type="Gene3D" id="3.40.1390.10">
    <property type="entry name" value="MurE/MurF, N-terminal domain"/>
    <property type="match status" value="1"/>
</dbReference>
<dbReference type="GO" id="GO:0009252">
    <property type="term" value="P:peptidoglycan biosynthetic process"/>
    <property type="evidence" value="ECO:0007669"/>
    <property type="project" value="UniProtKB-UniRule"/>
</dbReference>
<name>A0A0A5GQ13_9BACI</name>
<dbReference type="Gene3D" id="3.90.190.20">
    <property type="entry name" value="Mur ligase, C-terminal domain"/>
    <property type="match status" value="1"/>
</dbReference>
<dbReference type="GO" id="GO:0008360">
    <property type="term" value="P:regulation of cell shape"/>
    <property type="evidence" value="ECO:0007669"/>
    <property type="project" value="UniProtKB-KW"/>
</dbReference>
<keyword evidence="15" id="KW-0067">ATP-binding</keyword>
<evidence type="ECO:0000256" key="10">
    <source>
        <dbReference type="ARBA" id="ARBA00066633"/>
    </source>
</evidence>
<evidence type="ECO:0000313" key="20">
    <source>
        <dbReference type="EMBL" id="KGX93265.1"/>
    </source>
</evidence>
<dbReference type="FunFam" id="3.90.190.20:FF:000006">
    <property type="entry name" value="UDP-N-acetylmuramoyl-L-alanyl-D-glutamate--2,6-diaminopimelate ligase"/>
    <property type="match status" value="1"/>
</dbReference>
<organism evidence="20 21">
    <name type="scientific">Pontibacillus halophilus JSM 076056 = DSM 19796</name>
    <dbReference type="NCBI Taxonomy" id="1385510"/>
    <lineage>
        <taxon>Bacteria</taxon>
        <taxon>Bacillati</taxon>
        <taxon>Bacillota</taxon>
        <taxon>Bacilli</taxon>
        <taxon>Bacillales</taxon>
        <taxon>Bacillaceae</taxon>
        <taxon>Pontibacillus</taxon>
    </lineage>
</organism>
<dbReference type="PANTHER" id="PTHR23135">
    <property type="entry name" value="MUR LIGASE FAMILY MEMBER"/>
    <property type="match status" value="1"/>
</dbReference>
<sequence>MKLVDLMATLQVYELTKPIQHINITGIEMDSRAVEENNLFICIDGFTVDGHNFAEQAVQKGACAILAERPLDVSVPVMLVKDTKKAMAVLANTYYNQPTQSLRLFGVTGTNGKTSVTYLLESIYKTHEEKTGLIGTIQMKIGDETREVKNTTPDALALQRFFKEMVDEGVQTAFMEVSSHALSMGRTFGCDYDIAIYTNLSQDHLDYHDTMEDYLKAKTLLFTGLGNQYTTGRPKFGIVNADDHYHEAFMNATAQQVVTYGIDSDADVTATNIELSAKGTSFVLRTPQGSVDIESSLIGKFSVYNMLAAATGAWMAGVPLATIQQAFHTTEGIRGRFEPVLAGQEYGVIVDYAHTPDSLENVLTTVKNFAEGNVYVVVGCGGDRDRTKRPLMAKVAVEYADVAIFTSDNPRTEQPAAILQDMEEGVDVGSYKTIEDRREAIGYAIQHASKDDVVLIAGKGHETYQIVGEEVKHFDDVEVAREHILANK</sequence>
<feature type="binding site" evidence="15">
    <location>
        <position position="462"/>
    </location>
    <ligand>
        <name>meso-2,6-diaminopimelate</name>
        <dbReference type="ChEBI" id="CHEBI:57791"/>
    </ligand>
</feature>
<dbReference type="SUPFAM" id="SSF53623">
    <property type="entry name" value="MurD-like peptide ligases, catalytic domain"/>
    <property type="match status" value="1"/>
</dbReference>
<dbReference type="InterPro" id="IPR004101">
    <property type="entry name" value="Mur_ligase_C"/>
</dbReference>
<feature type="binding site" evidence="15">
    <location>
        <position position="31"/>
    </location>
    <ligand>
        <name>UDP-N-acetyl-alpha-D-muramoyl-L-alanyl-D-glutamate</name>
        <dbReference type="ChEBI" id="CHEBI:83900"/>
    </ligand>
</feature>
<keyword evidence="4 15" id="KW-0133">Cell shape</keyword>
<evidence type="ECO:0000256" key="2">
    <source>
        <dbReference type="ARBA" id="ARBA00005898"/>
    </source>
</evidence>
<feature type="binding site" evidence="15">
    <location>
        <position position="458"/>
    </location>
    <ligand>
        <name>meso-2,6-diaminopimelate</name>
        <dbReference type="ChEBI" id="CHEBI:57791"/>
    </ligand>
</feature>
<accession>A0A0A5GQ13</accession>
<evidence type="ECO:0000256" key="8">
    <source>
        <dbReference type="ARBA" id="ARBA00050251"/>
    </source>
</evidence>
<dbReference type="STRING" id="1385510.GCA_000425205_01228"/>
<dbReference type="PANTHER" id="PTHR23135:SF4">
    <property type="entry name" value="UDP-N-ACETYLMURAMOYL-L-ALANYL-D-GLUTAMATE--2,6-DIAMINOPIMELATE LIGASE MURE HOMOLOG, CHLOROPLASTIC"/>
    <property type="match status" value="1"/>
</dbReference>
<keyword evidence="15" id="KW-0547">Nucleotide-binding</keyword>
<evidence type="ECO:0000256" key="14">
    <source>
        <dbReference type="ARBA" id="ARBA00081560"/>
    </source>
</evidence>
<dbReference type="SUPFAM" id="SSF63418">
    <property type="entry name" value="MurE/MurF N-terminal domain"/>
    <property type="match status" value="1"/>
</dbReference>
<feature type="domain" description="Mur ligase central" evidence="19">
    <location>
        <begin position="107"/>
        <end position="311"/>
    </location>
</feature>
<dbReference type="SUPFAM" id="SSF53244">
    <property type="entry name" value="MurD-like peptide ligases, peptide-binding domain"/>
    <property type="match status" value="1"/>
</dbReference>
<dbReference type="Pfam" id="PF02875">
    <property type="entry name" value="Mur_ligase_C"/>
    <property type="match status" value="1"/>
</dbReference>
<evidence type="ECO:0000313" key="21">
    <source>
        <dbReference type="Proteomes" id="UP000030528"/>
    </source>
</evidence>
<evidence type="ECO:0000256" key="7">
    <source>
        <dbReference type="ARBA" id="ARBA00023316"/>
    </source>
</evidence>
<feature type="binding site" evidence="15">
    <location>
        <begin position="109"/>
        <end position="115"/>
    </location>
    <ligand>
        <name>ATP</name>
        <dbReference type="ChEBI" id="CHEBI:30616"/>
    </ligand>
</feature>
<comment type="function">
    <text evidence="9 15">Catalyzes the addition of meso-diaminopimelic acid to the nucleotide precursor UDP-N-acetylmuramoyl-L-alanyl-D-glutamate (UMAG) in the biosynthesis of bacterial cell-wall peptidoglycan.</text>
</comment>
<dbReference type="InterPro" id="IPR035911">
    <property type="entry name" value="MurE/MurF_N"/>
</dbReference>
<dbReference type="NCBIfam" id="NF001126">
    <property type="entry name" value="PRK00139.1-4"/>
    <property type="match status" value="1"/>
</dbReference>
<comment type="subcellular location">
    <subcellularLocation>
        <location evidence="15 16">Cytoplasm</location>
    </subcellularLocation>
</comment>
<evidence type="ECO:0000256" key="12">
    <source>
        <dbReference type="ARBA" id="ARBA00075482"/>
    </source>
</evidence>
<keyword evidence="15" id="KW-0963">Cytoplasm</keyword>
<feature type="short sequence motif" description="Meso-diaminopimelate recognition motif" evidence="15">
    <location>
        <begin position="408"/>
        <end position="411"/>
    </location>
</feature>
<evidence type="ECO:0000259" key="17">
    <source>
        <dbReference type="Pfam" id="PF01225"/>
    </source>
</evidence>
<dbReference type="GO" id="GO:0000287">
    <property type="term" value="F:magnesium ion binding"/>
    <property type="evidence" value="ECO:0007669"/>
    <property type="project" value="UniProtKB-UniRule"/>
</dbReference>
<evidence type="ECO:0000259" key="19">
    <source>
        <dbReference type="Pfam" id="PF08245"/>
    </source>
</evidence>
<reference evidence="20 21" key="1">
    <citation type="submission" date="2013-08" db="EMBL/GenBank/DDBJ databases">
        <authorList>
            <person name="Huang J."/>
            <person name="Wang G."/>
        </authorList>
    </citation>
    <scope>NUCLEOTIDE SEQUENCE [LARGE SCALE GENOMIC DNA]</scope>
    <source>
        <strain evidence="20 21">JSM 076056</strain>
    </source>
</reference>